<dbReference type="FunFam" id="3.40.50.720:FF:000084">
    <property type="entry name" value="Short-chain dehydrogenase reductase"/>
    <property type="match status" value="1"/>
</dbReference>
<dbReference type="Gene3D" id="3.40.50.720">
    <property type="entry name" value="NAD(P)-binding Rossmann-like Domain"/>
    <property type="match status" value="1"/>
</dbReference>
<dbReference type="PANTHER" id="PTHR43180:SF28">
    <property type="entry name" value="NAD(P)-BINDING ROSSMANN-FOLD SUPERFAMILY PROTEIN"/>
    <property type="match status" value="1"/>
</dbReference>
<comment type="caution">
    <text evidence="6">The sequence shown here is derived from an EMBL/GenBank/DDBJ whole genome shotgun (WGS) entry which is preliminary data.</text>
</comment>
<keyword evidence="2" id="KW-0560">Oxidoreductase</keyword>
<dbReference type="NCBIfam" id="NF005559">
    <property type="entry name" value="PRK07231.1"/>
    <property type="match status" value="1"/>
</dbReference>
<evidence type="ECO:0000313" key="6">
    <source>
        <dbReference type="EMBL" id="RFA06835.1"/>
    </source>
</evidence>
<dbReference type="InterPro" id="IPR036291">
    <property type="entry name" value="NAD(P)-bd_dom_sf"/>
</dbReference>
<dbReference type="EMBL" id="NBXA01000048">
    <property type="protein sequence ID" value="RFA06835.1"/>
    <property type="molecule type" value="Genomic_DNA"/>
</dbReference>
<proteinExistence type="inferred from homology"/>
<accession>A0A3E0VB23</accession>
<evidence type="ECO:0000256" key="3">
    <source>
        <dbReference type="ARBA" id="ARBA00023027"/>
    </source>
</evidence>
<evidence type="ECO:0000256" key="2">
    <source>
        <dbReference type="ARBA" id="ARBA00023002"/>
    </source>
</evidence>
<dbReference type="Proteomes" id="UP000256709">
    <property type="component" value="Unassembled WGS sequence"/>
</dbReference>
<dbReference type="SUPFAM" id="SSF51735">
    <property type="entry name" value="NAD(P)-binding Rossmann-fold domains"/>
    <property type="match status" value="1"/>
</dbReference>
<dbReference type="InterPro" id="IPR020904">
    <property type="entry name" value="Sc_DH/Rdtase_CS"/>
</dbReference>
<comment type="similarity">
    <text evidence="1">Belongs to the short-chain dehydrogenases/reductases (SDR) family.</text>
</comment>
<dbReference type="PRINTS" id="PR00081">
    <property type="entry name" value="GDHRDH"/>
</dbReference>
<dbReference type="Pfam" id="PF13561">
    <property type="entry name" value="adh_short_C2"/>
    <property type="match status" value="1"/>
</dbReference>
<dbReference type="PROSITE" id="PS00061">
    <property type="entry name" value="ADH_SHORT"/>
    <property type="match status" value="1"/>
</dbReference>
<evidence type="ECO:0000313" key="7">
    <source>
        <dbReference type="Proteomes" id="UP000256709"/>
    </source>
</evidence>
<keyword evidence="3" id="KW-0520">NAD</keyword>
<gene>
    <name evidence="6" type="ORF">B7R21_18180</name>
</gene>
<reference evidence="6 7" key="1">
    <citation type="submission" date="2017-04" db="EMBL/GenBank/DDBJ databases">
        <title>Comparative genome analysis of Subtercola boreus.</title>
        <authorList>
            <person name="Cho Y.-J."/>
            <person name="Cho A."/>
            <person name="Kim O.-S."/>
            <person name="Lee J.-I."/>
        </authorList>
    </citation>
    <scope>NUCLEOTIDE SEQUENCE [LARGE SCALE GENOMIC DNA]</scope>
    <source>
        <strain evidence="6 7">P27444</strain>
    </source>
</reference>
<dbReference type="RefSeq" id="WP_116284680.1">
    <property type="nucleotide sequence ID" value="NZ_NBXA01000048.1"/>
</dbReference>
<keyword evidence="4" id="KW-0443">Lipid metabolism</keyword>
<dbReference type="PANTHER" id="PTHR43180">
    <property type="entry name" value="3-OXOACYL-(ACYL-CARRIER-PROTEIN) REDUCTASE (AFU_ORTHOLOGUE AFUA_6G11210)"/>
    <property type="match status" value="1"/>
</dbReference>
<evidence type="ECO:0000256" key="4">
    <source>
        <dbReference type="ARBA" id="ARBA00023098"/>
    </source>
</evidence>
<dbReference type="GO" id="GO:0016491">
    <property type="term" value="F:oxidoreductase activity"/>
    <property type="evidence" value="ECO:0007669"/>
    <property type="project" value="UniProtKB-KW"/>
</dbReference>
<dbReference type="OrthoDB" id="286404at2"/>
<protein>
    <submittedName>
        <fullName evidence="6">3-alpha-hydroxysteroid dehydrogenase</fullName>
    </submittedName>
</protein>
<keyword evidence="5" id="KW-0753">Steroid metabolism</keyword>
<dbReference type="AlphaFoldDB" id="A0A3E0VB23"/>
<name>A0A3E0VB23_9MICO</name>
<dbReference type="PRINTS" id="PR00080">
    <property type="entry name" value="SDRFAMILY"/>
</dbReference>
<sequence length="251" mass="26105">MNRVENKVALITGGARGMGSSHARLLIEEGAKVVIGDVLDTEGQLLADELGKAAHYVHLDVTNPDQWAAALAATIDTFGRIDILVNNAGIANGAPIADFPLELWQKTLNINLTGTFLGMKTVAPVLARQGSGSIINVSSVEGLRGSIGLHAYVASKFAVRGITKSVALELGHVGVRVNSIHPGLITTPMTVGISSDHLQIPLGRAADPIEVSRLVLFLASDESSYSTGAEFVIDGGLTAGVPSNPTPTKES</sequence>
<dbReference type="GO" id="GO:0008202">
    <property type="term" value="P:steroid metabolic process"/>
    <property type="evidence" value="ECO:0007669"/>
    <property type="project" value="UniProtKB-KW"/>
</dbReference>
<dbReference type="InterPro" id="IPR002347">
    <property type="entry name" value="SDR_fam"/>
</dbReference>
<evidence type="ECO:0000256" key="5">
    <source>
        <dbReference type="ARBA" id="ARBA00023221"/>
    </source>
</evidence>
<evidence type="ECO:0000256" key="1">
    <source>
        <dbReference type="ARBA" id="ARBA00006484"/>
    </source>
</evidence>
<organism evidence="6 7">
    <name type="scientific">Subtercola boreus</name>
    <dbReference type="NCBI Taxonomy" id="120213"/>
    <lineage>
        <taxon>Bacteria</taxon>
        <taxon>Bacillati</taxon>
        <taxon>Actinomycetota</taxon>
        <taxon>Actinomycetes</taxon>
        <taxon>Micrococcales</taxon>
        <taxon>Microbacteriaceae</taxon>
        <taxon>Subtercola</taxon>
    </lineage>
</organism>